<proteinExistence type="inferred from homology"/>
<dbReference type="OMA" id="HIVDRNC"/>
<dbReference type="Proteomes" id="UP000007014">
    <property type="component" value="Chromosome 6"/>
</dbReference>
<dbReference type="FunFam" id="3.40.50.300:FF:001166">
    <property type="entry name" value="ADP-ribosylation factor D"/>
    <property type="match status" value="1"/>
</dbReference>
<feature type="binding site" evidence="4">
    <location>
        <position position="103"/>
    </location>
    <ligand>
        <name>GTP</name>
        <dbReference type="ChEBI" id="CHEBI:37565"/>
    </ligand>
</feature>
<feature type="compositionally biased region" description="Gly residues" evidence="6">
    <location>
        <begin position="28"/>
        <end position="41"/>
    </location>
</feature>
<keyword evidence="3 4" id="KW-0342">GTP-binding</keyword>
<evidence type="ECO:0000256" key="1">
    <source>
        <dbReference type="ARBA" id="ARBA00010290"/>
    </source>
</evidence>
<keyword evidence="5" id="KW-0479">Metal-binding</keyword>
<protein>
    <submittedName>
        <fullName evidence="7">Small GTP-binding protein of Sar1/Arf family</fullName>
    </submittedName>
</protein>
<dbReference type="OrthoDB" id="2011769at2759"/>
<organism evidence="7 8">
    <name type="scientific">Cyanidioschyzon merolae (strain NIES-3377 / 10D)</name>
    <name type="common">Unicellular red alga</name>
    <dbReference type="NCBI Taxonomy" id="280699"/>
    <lineage>
        <taxon>Eukaryota</taxon>
        <taxon>Rhodophyta</taxon>
        <taxon>Bangiophyceae</taxon>
        <taxon>Cyanidiales</taxon>
        <taxon>Cyanidiaceae</taxon>
        <taxon>Cyanidioschyzon</taxon>
    </lineage>
</organism>
<keyword evidence="8" id="KW-1185">Reference proteome</keyword>
<dbReference type="InterPro" id="IPR027417">
    <property type="entry name" value="P-loop_NTPase"/>
</dbReference>
<dbReference type="Gene3D" id="3.40.50.300">
    <property type="entry name" value="P-loop containing nucleotide triphosphate hydrolases"/>
    <property type="match status" value="1"/>
</dbReference>
<name>M1VFR2_CYAM1</name>
<dbReference type="CDD" id="cd00878">
    <property type="entry name" value="Arf_Arl"/>
    <property type="match status" value="1"/>
</dbReference>
<dbReference type="HOGENOM" id="CLU_040729_9_4_1"/>
<gene>
    <name evidence="7" type="ORF">CYME_CMF015C</name>
</gene>
<dbReference type="SMART" id="SM00178">
    <property type="entry name" value="SAR"/>
    <property type="match status" value="1"/>
</dbReference>
<dbReference type="EMBL" id="AP006488">
    <property type="protein sequence ID" value="BAM79408.1"/>
    <property type="molecule type" value="Genomic_DNA"/>
</dbReference>
<reference evidence="7 8" key="1">
    <citation type="journal article" date="2004" name="Nature">
        <title>Genome sequence of the ultrasmall unicellular red alga Cyanidioschyzon merolae 10D.</title>
        <authorList>
            <person name="Matsuzaki M."/>
            <person name="Misumi O."/>
            <person name="Shin-i T."/>
            <person name="Maruyama S."/>
            <person name="Takahara M."/>
            <person name="Miyagishima S."/>
            <person name="Mori T."/>
            <person name="Nishida K."/>
            <person name="Yagisawa F."/>
            <person name="Nishida K."/>
            <person name="Yoshida Y."/>
            <person name="Nishimura Y."/>
            <person name="Nakao S."/>
            <person name="Kobayashi T."/>
            <person name="Momoyama Y."/>
            <person name="Higashiyama T."/>
            <person name="Minoda A."/>
            <person name="Sano M."/>
            <person name="Nomoto H."/>
            <person name="Oishi K."/>
            <person name="Hayashi H."/>
            <person name="Ohta F."/>
            <person name="Nishizaka S."/>
            <person name="Haga S."/>
            <person name="Miura S."/>
            <person name="Morishita T."/>
            <person name="Kabeya Y."/>
            <person name="Terasawa K."/>
            <person name="Suzuki Y."/>
            <person name="Ishii Y."/>
            <person name="Asakawa S."/>
            <person name="Takano H."/>
            <person name="Ohta N."/>
            <person name="Kuroiwa H."/>
            <person name="Tanaka K."/>
            <person name="Shimizu N."/>
            <person name="Sugano S."/>
            <person name="Sato N."/>
            <person name="Nozaki H."/>
            <person name="Ogasawara N."/>
            <person name="Kohara Y."/>
            <person name="Kuroiwa T."/>
        </authorList>
    </citation>
    <scope>NUCLEOTIDE SEQUENCE [LARGE SCALE GENOMIC DNA]</scope>
    <source>
        <strain evidence="7 8">10D</strain>
    </source>
</reference>
<keyword evidence="2 4" id="KW-0547">Nucleotide-binding</keyword>
<evidence type="ECO:0000256" key="2">
    <source>
        <dbReference type="ARBA" id="ARBA00022741"/>
    </source>
</evidence>
<evidence type="ECO:0000256" key="5">
    <source>
        <dbReference type="PIRSR" id="PIRSR606689-2"/>
    </source>
</evidence>
<comment type="similarity">
    <text evidence="1">Belongs to the small GTPase superfamily. Arf family.</text>
</comment>
<dbReference type="eggNOG" id="KOG0070">
    <property type="taxonomic scope" value="Eukaryota"/>
</dbReference>
<evidence type="ECO:0000256" key="6">
    <source>
        <dbReference type="SAM" id="MobiDB-lite"/>
    </source>
</evidence>
<dbReference type="GO" id="GO:0005525">
    <property type="term" value="F:GTP binding"/>
    <property type="evidence" value="ECO:0007669"/>
    <property type="project" value="UniProtKB-KW"/>
</dbReference>
<dbReference type="PANTHER" id="PTHR11711">
    <property type="entry name" value="ADP RIBOSYLATION FACTOR-RELATED"/>
    <property type="match status" value="1"/>
</dbReference>
<evidence type="ECO:0000313" key="7">
    <source>
        <dbReference type="EMBL" id="BAM79408.1"/>
    </source>
</evidence>
<dbReference type="Gramene" id="CMF015CT">
    <property type="protein sequence ID" value="CMF015CT"/>
    <property type="gene ID" value="CMF015C"/>
</dbReference>
<dbReference type="InterPro" id="IPR006689">
    <property type="entry name" value="Small_GTPase_ARF/SAR"/>
</dbReference>
<reference evidence="7 8" key="2">
    <citation type="journal article" date="2007" name="BMC Biol.">
        <title>A 100%-complete sequence reveals unusually simple genomic features in the hot-spring red alga Cyanidioschyzon merolae.</title>
        <authorList>
            <person name="Nozaki H."/>
            <person name="Takano H."/>
            <person name="Misumi O."/>
            <person name="Terasawa K."/>
            <person name="Matsuzaki M."/>
            <person name="Maruyama S."/>
            <person name="Nishida K."/>
            <person name="Yagisawa F."/>
            <person name="Yoshida Y."/>
            <person name="Fujiwara T."/>
            <person name="Takio S."/>
            <person name="Tamura K."/>
            <person name="Chung S.J."/>
            <person name="Nakamura S."/>
            <person name="Kuroiwa H."/>
            <person name="Tanaka K."/>
            <person name="Sato N."/>
            <person name="Kuroiwa T."/>
        </authorList>
    </citation>
    <scope>NUCLEOTIDE SEQUENCE [LARGE SCALE GENOMIC DNA]</scope>
    <source>
        <strain evidence="7 8">10D</strain>
    </source>
</reference>
<feature type="binding site" evidence="4">
    <location>
        <begin position="57"/>
        <end position="64"/>
    </location>
    <ligand>
        <name>GTP</name>
        <dbReference type="ChEBI" id="CHEBI:37565"/>
    </ligand>
</feature>
<dbReference type="AlphaFoldDB" id="M1VFR2"/>
<dbReference type="PRINTS" id="PR00328">
    <property type="entry name" value="SAR1GTPBP"/>
</dbReference>
<evidence type="ECO:0000313" key="8">
    <source>
        <dbReference type="Proteomes" id="UP000007014"/>
    </source>
</evidence>
<keyword evidence="5" id="KW-0460">Magnesium</keyword>
<sequence length="224" mass="24203">MGACFGKPSEAGTSARDASSTRRRGSRGDGGGGGGGGGGGRTNAHRPGQRIELLLLGLDGAGATTILYRLKLQKFIITVPTLGSVEETIRWGSEEILFHDLGGTDKLRPLWPMYQDGIQGVIYVVDAADRRLVDANRRELRRFYRAAVKLHDAPLLIFATKQDLSDAMTSEELQRELGLEEIPCRCYHVAGCSAVTGEGIHEGIDWIVGEIRRGGSRAASTLRK</sequence>
<dbReference type="SUPFAM" id="SSF52540">
    <property type="entry name" value="P-loop containing nucleoside triphosphate hydrolases"/>
    <property type="match status" value="1"/>
</dbReference>
<evidence type="ECO:0000256" key="4">
    <source>
        <dbReference type="PIRSR" id="PIRSR606689-1"/>
    </source>
</evidence>
<dbReference type="GO" id="GO:0046872">
    <property type="term" value="F:metal ion binding"/>
    <property type="evidence" value="ECO:0007669"/>
    <property type="project" value="UniProtKB-KW"/>
</dbReference>
<dbReference type="RefSeq" id="XP_005535694.1">
    <property type="nucleotide sequence ID" value="XM_005535637.1"/>
</dbReference>
<accession>M1VFR2</accession>
<feature type="binding site" evidence="5">
    <location>
        <position position="81"/>
    </location>
    <ligand>
        <name>Mg(2+)</name>
        <dbReference type="ChEBI" id="CHEBI:18420"/>
    </ligand>
</feature>
<dbReference type="PROSITE" id="PS51417">
    <property type="entry name" value="ARF"/>
    <property type="match status" value="1"/>
</dbReference>
<dbReference type="GO" id="GO:0003924">
    <property type="term" value="F:GTPase activity"/>
    <property type="evidence" value="ECO:0007669"/>
    <property type="project" value="InterPro"/>
</dbReference>
<dbReference type="SMART" id="SM00177">
    <property type="entry name" value="ARF"/>
    <property type="match status" value="1"/>
</dbReference>
<dbReference type="STRING" id="280699.M1VFR2"/>
<feature type="region of interest" description="Disordered" evidence="6">
    <location>
        <begin position="1"/>
        <end position="44"/>
    </location>
</feature>
<feature type="binding site" evidence="5">
    <location>
        <position position="64"/>
    </location>
    <ligand>
        <name>Mg(2+)</name>
        <dbReference type="ChEBI" id="CHEBI:18420"/>
    </ligand>
</feature>
<evidence type="ECO:0000256" key="3">
    <source>
        <dbReference type="ARBA" id="ARBA00023134"/>
    </source>
</evidence>
<dbReference type="Pfam" id="PF00025">
    <property type="entry name" value="Arf"/>
    <property type="match status" value="1"/>
</dbReference>
<dbReference type="GeneID" id="16993113"/>
<dbReference type="KEGG" id="cme:CYME_CMF015C"/>
<dbReference type="InterPro" id="IPR024156">
    <property type="entry name" value="Small_GTPase_ARF"/>
</dbReference>